<evidence type="ECO:0000256" key="2">
    <source>
        <dbReference type="ARBA" id="ARBA00022763"/>
    </source>
</evidence>
<dbReference type="AlphaFoldDB" id="A0A2C1LPM8"/>
<evidence type="ECO:0008006" key="6">
    <source>
        <dbReference type="Google" id="ProtNLM"/>
    </source>
</evidence>
<reference evidence="4 5" key="1">
    <citation type="submission" date="2017-09" db="EMBL/GenBank/DDBJ databases">
        <title>Large-scale bioinformatics analysis of Bacillus genomes uncovers conserved roles of natural products in bacterial physiology.</title>
        <authorList>
            <consortium name="Agbiome Team Llc"/>
            <person name="Bleich R.M."/>
            <person name="Grubbs K.J."/>
            <person name="Santa Maria K.C."/>
            <person name="Allen S.E."/>
            <person name="Farag S."/>
            <person name="Shank E.A."/>
            <person name="Bowers A."/>
        </authorList>
    </citation>
    <scope>NUCLEOTIDE SEQUENCE [LARGE SCALE GENOMIC DNA]</scope>
    <source>
        <strain evidence="4 5">AFS040105</strain>
    </source>
</reference>
<dbReference type="Proteomes" id="UP000225766">
    <property type="component" value="Unassembled WGS sequence"/>
</dbReference>
<comment type="similarity">
    <text evidence="1">Belongs to the RAD52 family.</text>
</comment>
<keyword evidence="2" id="KW-0227">DNA damage</keyword>
<dbReference type="Pfam" id="PF04098">
    <property type="entry name" value="Rad52_Rad22"/>
    <property type="match status" value="1"/>
</dbReference>
<protein>
    <recommendedName>
        <fullName evidence="6">Prophage protein</fullName>
    </recommendedName>
</protein>
<keyword evidence="3" id="KW-0234">DNA repair</keyword>
<dbReference type="InterPro" id="IPR041247">
    <property type="entry name" value="Rad52_fam"/>
</dbReference>
<evidence type="ECO:0000313" key="5">
    <source>
        <dbReference type="Proteomes" id="UP000225766"/>
    </source>
</evidence>
<gene>
    <name evidence="4" type="ORF">COD19_18225</name>
</gene>
<evidence type="ECO:0000313" key="4">
    <source>
        <dbReference type="EMBL" id="PGT99871.1"/>
    </source>
</evidence>
<proteinExistence type="inferred from homology"/>
<organism evidence="4 5">
    <name type="scientific">Bacillus cereus</name>
    <dbReference type="NCBI Taxonomy" id="1396"/>
    <lineage>
        <taxon>Bacteria</taxon>
        <taxon>Bacillati</taxon>
        <taxon>Bacillota</taxon>
        <taxon>Bacilli</taxon>
        <taxon>Bacillales</taxon>
        <taxon>Bacillaceae</taxon>
        <taxon>Bacillus</taxon>
        <taxon>Bacillus cereus group</taxon>
    </lineage>
</organism>
<dbReference type="EMBL" id="NUMG01000025">
    <property type="protein sequence ID" value="PGT99871.1"/>
    <property type="molecule type" value="Genomic_DNA"/>
</dbReference>
<sequence length="302" mass="34987">MEKLREPFSERELEWRVLNVYTSGNTKKAIVCPYVTARAIQNRLDDVVGICSWKVSYDEWASNSVKCTLSLRINGEWISKEDGSDNTDIESTKGGFSSALKRAAVLFGIGRYLYYIENLHVTLSDRKINPNDVYARVKFDGKHYNTFFTPPDFVSKMDPLQPTVTEKNTEKPVEQNQTMHLLDPTDSSISASGLVQSIEWFKEYFGFKDKEFINVYRFIFKTNIKALNEADNDHLQVLYDRLNAMKNLEDSRGTMPHAMVQEWLSKSTKIEIREHREMLMYCSDELLNECTNAIKNNRKKQA</sequence>
<name>A0A2C1LPM8_BACCE</name>
<evidence type="ECO:0000256" key="3">
    <source>
        <dbReference type="ARBA" id="ARBA00023204"/>
    </source>
</evidence>
<accession>A0A2C1LPM8</accession>
<evidence type="ECO:0000256" key="1">
    <source>
        <dbReference type="ARBA" id="ARBA00006638"/>
    </source>
</evidence>
<comment type="caution">
    <text evidence="4">The sequence shown here is derived from an EMBL/GenBank/DDBJ whole genome shotgun (WGS) entry which is preliminary data.</text>
</comment>
<dbReference type="GO" id="GO:0006281">
    <property type="term" value="P:DNA repair"/>
    <property type="evidence" value="ECO:0007669"/>
    <property type="project" value="UniProtKB-KW"/>
</dbReference>